<feature type="transmembrane region" description="Helical" evidence="7">
    <location>
        <begin position="385"/>
        <end position="412"/>
    </location>
</feature>
<feature type="transmembrane region" description="Helical" evidence="7">
    <location>
        <begin position="326"/>
        <end position="345"/>
    </location>
</feature>
<feature type="transmembrane region" description="Helical" evidence="7">
    <location>
        <begin position="285"/>
        <end position="314"/>
    </location>
</feature>
<evidence type="ECO:0000256" key="4">
    <source>
        <dbReference type="ARBA" id="ARBA00022989"/>
    </source>
</evidence>
<feature type="transmembrane region" description="Helical" evidence="7">
    <location>
        <begin position="63"/>
        <end position="81"/>
    </location>
</feature>
<keyword evidence="3 7" id="KW-0812">Transmembrane</keyword>
<name>M5G8B8_DACPD</name>
<dbReference type="HOGENOM" id="CLU_001265_54_6_1"/>
<evidence type="ECO:0000256" key="6">
    <source>
        <dbReference type="SAM" id="MobiDB-lite"/>
    </source>
</evidence>
<dbReference type="RefSeq" id="XP_040626900.1">
    <property type="nucleotide sequence ID" value="XM_040768875.1"/>
</dbReference>
<feature type="transmembrane region" description="Helical" evidence="7">
    <location>
        <begin position="456"/>
        <end position="480"/>
    </location>
</feature>
<dbReference type="Gene3D" id="1.20.1250.20">
    <property type="entry name" value="MFS general substrate transporter like domains"/>
    <property type="match status" value="1"/>
</dbReference>
<evidence type="ECO:0000256" key="5">
    <source>
        <dbReference type="ARBA" id="ARBA00023136"/>
    </source>
</evidence>
<feature type="transmembrane region" description="Helical" evidence="7">
    <location>
        <begin position="157"/>
        <end position="178"/>
    </location>
</feature>
<evidence type="ECO:0000256" key="3">
    <source>
        <dbReference type="ARBA" id="ARBA00022692"/>
    </source>
</evidence>
<dbReference type="OrthoDB" id="419616at2759"/>
<keyword evidence="5 7" id="KW-0472">Membrane</keyword>
<dbReference type="GO" id="GO:0016020">
    <property type="term" value="C:membrane"/>
    <property type="evidence" value="ECO:0007669"/>
    <property type="project" value="UniProtKB-SubCell"/>
</dbReference>
<feature type="domain" description="Major facilitator superfamily (MFS) profile" evidence="8">
    <location>
        <begin position="62"/>
        <end position="484"/>
    </location>
</feature>
<feature type="region of interest" description="Disordered" evidence="6">
    <location>
        <begin position="1"/>
        <end position="54"/>
    </location>
</feature>
<evidence type="ECO:0000313" key="10">
    <source>
        <dbReference type="Proteomes" id="UP000030653"/>
    </source>
</evidence>
<dbReference type="PRINTS" id="PR01035">
    <property type="entry name" value="TCRTETA"/>
</dbReference>
<protein>
    <submittedName>
        <fullName evidence="9">MFS general substrate transporter</fullName>
    </submittedName>
</protein>
<feature type="transmembrane region" description="Helical" evidence="7">
    <location>
        <begin position="190"/>
        <end position="212"/>
    </location>
</feature>
<keyword evidence="10" id="KW-1185">Reference proteome</keyword>
<keyword evidence="4 7" id="KW-1133">Transmembrane helix</keyword>
<dbReference type="PROSITE" id="PS50850">
    <property type="entry name" value="MFS"/>
    <property type="match status" value="1"/>
</dbReference>
<dbReference type="Pfam" id="PF07690">
    <property type="entry name" value="MFS_1"/>
    <property type="match status" value="1"/>
</dbReference>
<evidence type="ECO:0000256" key="1">
    <source>
        <dbReference type="ARBA" id="ARBA00004141"/>
    </source>
</evidence>
<feature type="transmembrane region" description="Helical" evidence="7">
    <location>
        <begin position="232"/>
        <end position="256"/>
    </location>
</feature>
<dbReference type="InterPro" id="IPR001958">
    <property type="entry name" value="Tet-R_TetA/multi-R_MdtG-like"/>
</dbReference>
<dbReference type="InterPro" id="IPR020846">
    <property type="entry name" value="MFS_dom"/>
</dbReference>
<feature type="transmembrane region" description="Helical" evidence="7">
    <location>
        <begin position="357"/>
        <end position="379"/>
    </location>
</feature>
<dbReference type="Proteomes" id="UP000030653">
    <property type="component" value="Unassembled WGS sequence"/>
</dbReference>
<reference evidence="9 10" key="1">
    <citation type="journal article" date="2012" name="Science">
        <title>The Paleozoic origin of enzymatic lignin decomposition reconstructed from 31 fungal genomes.</title>
        <authorList>
            <person name="Floudas D."/>
            <person name="Binder M."/>
            <person name="Riley R."/>
            <person name="Barry K."/>
            <person name="Blanchette R.A."/>
            <person name="Henrissat B."/>
            <person name="Martinez A.T."/>
            <person name="Otillar R."/>
            <person name="Spatafora J.W."/>
            <person name="Yadav J.S."/>
            <person name="Aerts A."/>
            <person name="Benoit I."/>
            <person name="Boyd A."/>
            <person name="Carlson A."/>
            <person name="Copeland A."/>
            <person name="Coutinho P.M."/>
            <person name="de Vries R.P."/>
            <person name="Ferreira P."/>
            <person name="Findley K."/>
            <person name="Foster B."/>
            <person name="Gaskell J."/>
            <person name="Glotzer D."/>
            <person name="Gorecki P."/>
            <person name="Heitman J."/>
            <person name="Hesse C."/>
            <person name="Hori C."/>
            <person name="Igarashi K."/>
            <person name="Jurgens J.A."/>
            <person name="Kallen N."/>
            <person name="Kersten P."/>
            <person name="Kohler A."/>
            <person name="Kuees U."/>
            <person name="Kumar T.K.A."/>
            <person name="Kuo A."/>
            <person name="LaButti K."/>
            <person name="Larrondo L.F."/>
            <person name="Lindquist E."/>
            <person name="Ling A."/>
            <person name="Lombard V."/>
            <person name="Lucas S."/>
            <person name="Lundell T."/>
            <person name="Martin R."/>
            <person name="McLaughlin D.J."/>
            <person name="Morgenstern I."/>
            <person name="Morin E."/>
            <person name="Murat C."/>
            <person name="Nagy L.G."/>
            <person name="Nolan M."/>
            <person name="Ohm R.A."/>
            <person name="Patyshakuliyeva A."/>
            <person name="Rokas A."/>
            <person name="Ruiz-Duenas F.J."/>
            <person name="Sabat G."/>
            <person name="Salamov A."/>
            <person name="Samejima M."/>
            <person name="Schmutz J."/>
            <person name="Slot J.C."/>
            <person name="St John F."/>
            <person name="Stenlid J."/>
            <person name="Sun H."/>
            <person name="Sun S."/>
            <person name="Syed K."/>
            <person name="Tsang A."/>
            <person name="Wiebenga A."/>
            <person name="Young D."/>
            <person name="Pisabarro A."/>
            <person name="Eastwood D.C."/>
            <person name="Martin F."/>
            <person name="Cullen D."/>
            <person name="Grigoriev I.V."/>
            <person name="Hibbett D.S."/>
        </authorList>
    </citation>
    <scope>NUCLEOTIDE SEQUENCE [LARGE SCALE GENOMIC DNA]</scope>
    <source>
        <strain evidence="9 10">DJM-731 SS1</strain>
    </source>
</reference>
<keyword evidence="2" id="KW-0813">Transport</keyword>
<proteinExistence type="predicted"/>
<dbReference type="PANTHER" id="PTHR23504:SF3">
    <property type="entry name" value="MAJOR FACILITATOR SUPERFAMILY (MFS) PROFILE DOMAIN-CONTAINING PROTEIN"/>
    <property type="match status" value="1"/>
</dbReference>
<dbReference type="InterPro" id="IPR036259">
    <property type="entry name" value="MFS_trans_sf"/>
</dbReference>
<evidence type="ECO:0000256" key="7">
    <source>
        <dbReference type="SAM" id="Phobius"/>
    </source>
</evidence>
<organism evidence="9 10">
    <name type="scientific">Dacryopinax primogenitus (strain DJM 731)</name>
    <name type="common">Brown rot fungus</name>
    <dbReference type="NCBI Taxonomy" id="1858805"/>
    <lineage>
        <taxon>Eukaryota</taxon>
        <taxon>Fungi</taxon>
        <taxon>Dikarya</taxon>
        <taxon>Basidiomycota</taxon>
        <taxon>Agaricomycotina</taxon>
        <taxon>Dacrymycetes</taxon>
        <taxon>Dacrymycetales</taxon>
        <taxon>Dacrymycetaceae</taxon>
        <taxon>Dacryopinax</taxon>
    </lineage>
</organism>
<dbReference type="GeneID" id="63683937"/>
<dbReference type="GO" id="GO:0022857">
    <property type="term" value="F:transmembrane transporter activity"/>
    <property type="evidence" value="ECO:0007669"/>
    <property type="project" value="InterPro"/>
</dbReference>
<dbReference type="EMBL" id="JH795868">
    <property type="protein sequence ID" value="EJU00003.1"/>
    <property type="molecule type" value="Genomic_DNA"/>
</dbReference>
<accession>M5G8B8</accession>
<evidence type="ECO:0000313" key="9">
    <source>
        <dbReference type="EMBL" id="EJU00003.1"/>
    </source>
</evidence>
<gene>
    <name evidence="9" type="ORF">DACRYDRAFT_109428</name>
</gene>
<evidence type="ECO:0000256" key="2">
    <source>
        <dbReference type="ARBA" id="ARBA00022448"/>
    </source>
</evidence>
<dbReference type="CDD" id="cd17330">
    <property type="entry name" value="MFS_SLC46_TetA_like"/>
    <property type="match status" value="1"/>
</dbReference>
<dbReference type="InterPro" id="IPR011701">
    <property type="entry name" value="MFS"/>
</dbReference>
<feature type="transmembrane region" description="Helical" evidence="7">
    <location>
        <begin position="101"/>
        <end position="121"/>
    </location>
</feature>
<sequence length="502" mass="54443">MTASAATIHSERTPLLSSTERDSSPPTALTTSDASTLVDGPPDVDPPSPAEDDEDRPLPLWQMFLLCFARLVEPVAFFSIFPFVSEMIHESGSVPDAEVGFWSGWIESCFSLTQTVFMLFWGRASDKYGRKPVLIASLSGVAVASVLFGLSKSVWQMIALRSVAGIFAGTIVTVRTMITENSTQKTQARAFSFFAFAGNIGIFLGPVIGGGLSKPATQLPAVFGGSWLLREYPYLLPCLISGGLAAVAAVINLIWLKETRKLQKDHHAIVLTPPSMREVVSGPGVIPVLCIFEYALLLGVAFTAMCPVFFYTPIELGGYNFTPPQISLYLAIAGISQAIWLLLVFPPLVNRIGTGKLLRLCACAWPITFMALPLMNILLRHGQWTAFWVIMPMIIITSSGVSMAFTAVQLALNDISPNPLAHGTLNGVALSLQSAVRAVAPATYNTVYAIGVERQILWGELGFAMLIVTAFGFIVLLKWLPEQAEGRPKKKADEETQREEAQ</sequence>
<dbReference type="SUPFAM" id="SSF103473">
    <property type="entry name" value="MFS general substrate transporter"/>
    <property type="match status" value="1"/>
</dbReference>
<comment type="subcellular location">
    <subcellularLocation>
        <location evidence="1">Membrane</location>
        <topology evidence="1">Multi-pass membrane protein</topology>
    </subcellularLocation>
</comment>
<dbReference type="PANTHER" id="PTHR23504">
    <property type="entry name" value="MAJOR FACILITATOR SUPERFAMILY DOMAIN-CONTAINING PROTEIN 10"/>
    <property type="match status" value="1"/>
</dbReference>
<evidence type="ECO:0000259" key="8">
    <source>
        <dbReference type="PROSITE" id="PS50850"/>
    </source>
</evidence>
<feature type="transmembrane region" description="Helical" evidence="7">
    <location>
        <begin position="133"/>
        <end position="151"/>
    </location>
</feature>
<dbReference type="AlphaFoldDB" id="M5G8B8"/>
<dbReference type="OMA" id="AMVHRNT"/>
<feature type="compositionally biased region" description="Polar residues" evidence="6">
    <location>
        <begin position="24"/>
        <end position="35"/>
    </location>
</feature>